<sequence>MGDSSPSRRFSVHQAFGDGFVADVLLWKKWSVGVVLLVSATALWFLFERAGYNPLSFVSNVLLLLVVILFFWAKSASLLNRPLPPLPDLEISEASVMMAADVLRVWVNRVMSTARDIAIGRNWKLFLQVAFGLWVASYVGSLFNFLTLAYIAVLLSLSVPVLYDKYQDHIDDKVCVTHKLIQTQYRKIDESLRKKIPIPLNKEKKVQ</sequence>
<keyword evidence="5 6" id="KW-0472">Membrane</keyword>
<feature type="transmembrane region" description="Helical" evidence="6">
    <location>
        <begin position="30"/>
        <end position="47"/>
    </location>
</feature>
<dbReference type="EMBL" id="KE345811">
    <property type="protein sequence ID" value="EXC17290.1"/>
    <property type="molecule type" value="Genomic_DNA"/>
</dbReference>
<organism evidence="8 9">
    <name type="scientific">Morus notabilis</name>
    <dbReference type="NCBI Taxonomy" id="981085"/>
    <lineage>
        <taxon>Eukaryota</taxon>
        <taxon>Viridiplantae</taxon>
        <taxon>Streptophyta</taxon>
        <taxon>Embryophyta</taxon>
        <taxon>Tracheophyta</taxon>
        <taxon>Spermatophyta</taxon>
        <taxon>Magnoliopsida</taxon>
        <taxon>eudicotyledons</taxon>
        <taxon>Gunneridae</taxon>
        <taxon>Pentapetalae</taxon>
        <taxon>rosids</taxon>
        <taxon>fabids</taxon>
        <taxon>Rosales</taxon>
        <taxon>Moraceae</taxon>
        <taxon>Moreae</taxon>
        <taxon>Morus</taxon>
    </lineage>
</organism>
<evidence type="ECO:0000313" key="9">
    <source>
        <dbReference type="Proteomes" id="UP000030645"/>
    </source>
</evidence>
<keyword evidence="3 6" id="KW-0256">Endoplasmic reticulum</keyword>
<feature type="transmembrane region" description="Helical" evidence="6">
    <location>
        <begin position="54"/>
        <end position="73"/>
    </location>
</feature>
<evidence type="ECO:0000256" key="2">
    <source>
        <dbReference type="ARBA" id="ARBA00022692"/>
    </source>
</evidence>
<dbReference type="KEGG" id="mnt:21410095"/>
<proteinExistence type="predicted"/>
<gene>
    <name evidence="8" type="ORF">L484_027478</name>
</gene>
<protein>
    <recommendedName>
        <fullName evidence="6">Reticulon-like protein</fullName>
    </recommendedName>
</protein>
<reference evidence="9" key="1">
    <citation type="submission" date="2013-01" db="EMBL/GenBank/DDBJ databases">
        <title>Draft Genome Sequence of a Mulberry Tree, Morus notabilis C.K. Schneid.</title>
        <authorList>
            <person name="He N."/>
            <person name="Zhao S."/>
        </authorList>
    </citation>
    <scope>NUCLEOTIDE SEQUENCE</scope>
</reference>
<evidence type="ECO:0000256" key="3">
    <source>
        <dbReference type="ARBA" id="ARBA00022824"/>
    </source>
</evidence>
<dbReference type="OrthoDB" id="567788at2759"/>
<dbReference type="PROSITE" id="PS50845">
    <property type="entry name" value="RETICULON"/>
    <property type="match status" value="1"/>
</dbReference>
<evidence type="ECO:0000313" key="8">
    <source>
        <dbReference type="EMBL" id="EXC17290.1"/>
    </source>
</evidence>
<evidence type="ECO:0000256" key="4">
    <source>
        <dbReference type="ARBA" id="ARBA00022989"/>
    </source>
</evidence>
<dbReference type="Proteomes" id="UP000030645">
    <property type="component" value="Unassembled WGS sequence"/>
</dbReference>
<name>W9S660_9ROSA</name>
<dbReference type="AlphaFoldDB" id="W9S660"/>
<dbReference type="STRING" id="981085.W9S660"/>
<dbReference type="PANTHER" id="PTHR10994">
    <property type="entry name" value="RETICULON"/>
    <property type="match status" value="1"/>
</dbReference>
<dbReference type="PANTHER" id="PTHR10994:SF154">
    <property type="entry name" value="RETICULON-LIKE PROTEIN B11"/>
    <property type="match status" value="1"/>
</dbReference>
<dbReference type="Pfam" id="PF02453">
    <property type="entry name" value="Reticulon"/>
    <property type="match status" value="1"/>
</dbReference>
<comment type="subcellular location">
    <subcellularLocation>
        <location evidence="1 6">Endoplasmic reticulum membrane</location>
        <topology evidence="1 6">Multi-pass membrane protein</topology>
    </subcellularLocation>
</comment>
<evidence type="ECO:0000256" key="6">
    <source>
        <dbReference type="RuleBase" id="RU363132"/>
    </source>
</evidence>
<dbReference type="InterPro" id="IPR003388">
    <property type="entry name" value="Reticulon"/>
</dbReference>
<evidence type="ECO:0000256" key="5">
    <source>
        <dbReference type="ARBA" id="ARBA00023136"/>
    </source>
</evidence>
<keyword evidence="9" id="KW-1185">Reference proteome</keyword>
<accession>W9S660</accession>
<dbReference type="InterPro" id="IPR045064">
    <property type="entry name" value="Reticulon-like"/>
</dbReference>
<feature type="transmembrane region" description="Helical" evidence="6">
    <location>
        <begin position="145"/>
        <end position="163"/>
    </location>
</feature>
<evidence type="ECO:0000259" key="7">
    <source>
        <dbReference type="PROSITE" id="PS50845"/>
    </source>
</evidence>
<evidence type="ECO:0000256" key="1">
    <source>
        <dbReference type="ARBA" id="ARBA00004477"/>
    </source>
</evidence>
<dbReference type="eggNOG" id="KOG1792">
    <property type="taxonomic scope" value="Eukaryota"/>
</dbReference>
<dbReference type="GO" id="GO:0005789">
    <property type="term" value="C:endoplasmic reticulum membrane"/>
    <property type="evidence" value="ECO:0007669"/>
    <property type="project" value="UniProtKB-SubCell"/>
</dbReference>
<keyword evidence="4 6" id="KW-1133">Transmembrane helix</keyword>
<feature type="domain" description="Reticulon" evidence="7">
    <location>
        <begin position="21"/>
        <end position="207"/>
    </location>
</feature>
<keyword evidence="2 6" id="KW-0812">Transmembrane</keyword>
<dbReference type="GO" id="GO:0009617">
    <property type="term" value="P:response to bacterium"/>
    <property type="evidence" value="ECO:0007669"/>
    <property type="project" value="InterPro"/>
</dbReference>